<dbReference type="EMBL" id="JAYMYQ010000008">
    <property type="protein sequence ID" value="KAK7316359.1"/>
    <property type="molecule type" value="Genomic_DNA"/>
</dbReference>
<comment type="caution">
    <text evidence="1">The sequence shown here is derived from an EMBL/GenBank/DDBJ whole genome shotgun (WGS) entry which is preliminary data.</text>
</comment>
<keyword evidence="2" id="KW-1185">Reference proteome</keyword>
<dbReference type="Proteomes" id="UP001367508">
    <property type="component" value="Unassembled WGS sequence"/>
</dbReference>
<protein>
    <submittedName>
        <fullName evidence="1">Uncharacterized protein</fullName>
    </submittedName>
</protein>
<dbReference type="AlphaFoldDB" id="A0AAN9KIH1"/>
<organism evidence="1 2">
    <name type="scientific">Canavalia gladiata</name>
    <name type="common">Sword bean</name>
    <name type="synonym">Dolichos gladiatus</name>
    <dbReference type="NCBI Taxonomy" id="3824"/>
    <lineage>
        <taxon>Eukaryota</taxon>
        <taxon>Viridiplantae</taxon>
        <taxon>Streptophyta</taxon>
        <taxon>Embryophyta</taxon>
        <taxon>Tracheophyta</taxon>
        <taxon>Spermatophyta</taxon>
        <taxon>Magnoliopsida</taxon>
        <taxon>eudicotyledons</taxon>
        <taxon>Gunneridae</taxon>
        <taxon>Pentapetalae</taxon>
        <taxon>rosids</taxon>
        <taxon>fabids</taxon>
        <taxon>Fabales</taxon>
        <taxon>Fabaceae</taxon>
        <taxon>Papilionoideae</taxon>
        <taxon>50 kb inversion clade</taxon>
        <taxon>NPAAA clade</taxon>
        <taxon>indigoferoid/millettioid clade</taxon>
        <taxon>Phaseoleae</taxon>
        <taxon>Canavalia</taxon>
    </lineage>
</organism>
<evidence type="ECO:0000313" key="1">
    <source>
        <dbReference type="EMBL" id="KAK7316359.1"/>
    </source>
</evidence>
<evidence type="ECO:0000313" key="2">
    <source>
        <dbReference type="Proteomes" id="UP001367508"/>
    </source>
</evidence>
<name>A0AAN9KIH1_CANGL</name>
<gene>
    <name evidence="1" type="ORF">VNO77_35340</name>
</gene>
<proteinExistence type="predicted"/>
<accession>A0AAN9KIH1</accession>
<sequence length="132" mass="14927">MWGYEVCTLRTKYSISNGVSSIILITYQWIDDASHQSEPQLYMPADTVQSMLYKFNTSTDMTCINCQMIQQSRNQSSDASVRFLRVKNLPKLGTVIEREVKVTPHSCALNPLIWALIIENSAISIHAVSDIL</sequence>
<reference evidence="1 2" key="1">
    <citation type="submission" date="2024-01" db="EMBL/GenBank/DDBJ databases">
        <title>The genomes of 5 underutilized Papilionoideae crops provide insights into root nodulation and disease resistanc.</title>
        <authorList>
            <person name="Jiang F."/>
        </authorList>
    </citation>
    <scope>NUCLEOTIDE SEQUENCE [LARGE SCALE GENOMIC DNA]</scope>
    <source>
        <strain evidence="1">LVBAO_FW01</strain>
        <tissue evidence="1">Leaves</tissue>
    </source>
</reference>